<evidence type="ECO:0000313" key="1">
    <source>
        <dbReference type="EMBL" id="GFQ91220.1"/>
    </source>
</evidence>
<evidence type="ECO:0000313" key="3">
    <source>
        <dbReference type="Proteomes" id="UP000887116"/>
    </source>
</evidence>
<comment type="caution">
    <text evidence="2">The sequence shown here is derived from an EMBL/GenBank/DDBJ whole genome shotgun (WGS) entry which is preliminary data.</text>
</comment>
<reference evidence="2" key="1">
    <citation type="submission" date="2020-07" db="EMBL/GenBank/DDBJ databases">
        <title>Multicomponent nature underlies the extraordinary mechanical properties of spider dragline silk.</title>
        <authorList>
            <person name="Kono N."/>
            <person name="Nakamura H."/>
            <person name="Mori M."/>
            <person name="Yoshida Y."/>
            <person name="Ohtoshi R."/>
            <person name="Malay A.D."/>
            <person name="Moran D.A.P."/>
            <person name="Tomita M."/>
            <person name="Numata K."/>
            <person name="Arakawa K."/>
        </authorList>
    </citation>
    <scope>NUCLEOTIDE SEQUENCE</scope>
</reference>
<dbReference type="EMBL" id="BMAO01017899">
    <property type="protein sequence ID" value="GFR19214.1"/>
    <property type="molecule type" value="Genomic_DNA"/>
</dbReference>
<dbReference type="AlphaFoldDB" id="A0A8X6H9F2"/>
<accession>A0A8X6H9F2</accession>
<dbReference type="EMBL" id="BMAO01003951">
    <property type="protein sequence ID" value="GFQ91220.1"/>
    <property type="molecule type" value="Genomic_DNA"/>
</dbReference>
<gene>
    <name evidence="2" type="ORF">TNCT_453221</name>
    <name evidence="1" type="ORF">TNCT_655211</name>
</gene>
<evidence type="ECO:0000313" key="2">
    <source>
        <dbReference type="EMBL" id="GFR19214.1"/>
    </source>
</evidence>
<name>A0A8X6H9F2_TRICU</name>
<protein>
    <submittedName>
        <fullName evidence="2">Uncharacterized protein</fullName>
    </submittedName>
</protein>
<dbReference type="Proteomes" id="UP000887116">
    <property type="component" value="Unassembled WGS sequence"/>
</dbReference>
<keyword evidence="3" id="KW-1185">Reference proteome</keyword>
<organism evidence="2 3">
    <name type="scientific">Trichonephila clavata</name>
    <name type="common">Joro spider</name>
    <name type="synonym">Nephila clavata</name>
    <dbReference type="NCBI Taxonomy" id="2740835"/>
    <lineage>
        <taxon>Eukaryota</taxon>
        <taxon>Metazoa</taxon>
        <taxon>Ecdysozoa</taxon>
        <taxon>Arthropoda</taxon>
        <taxon>Chelicerata</taxon>
        <taxon>Arachnida</taxon>
        <taxon>Araneae</taxon>
        <taxon>Araneomorphae</taxon>
        <taxon>Entelegynae</taxon>
        <taxon>Araneoidea</taxon>
        <taxon>Nephilidae</taxon>
        <taxon>Trichonephila</taxon>
    </lineage>
</organism>
<proteinExistence type="predicted"/>
<sequence length="81" mass="9146">MGPLLDLLRKRCFLCGTIYKYAMHENALRHILEPAGRSTSHLGIKCKVQRLRSWLTSGAISLLLTSELPALKLRDTLSRLV</sequence>